<dbReference type="Gene3D" id="1.20.1050.10">
    <property type="match status" value="1"/>
</dbReference>
<evidence type="ECO:0000313" key="4">
    <source>
        <dbReference type="Proteomes" id="UP000007800"/>
    </source>
</evidence>
<dbReference type="GeneID" id="9061606"/>
<dbReference type="PANTHER" id="PTHR11571:SF150">
    <property type="entry name" value="GLUTATHIONE S-TRANSFERASE"/>
    <property type="match status" value="1"/>
</dbReference>
<feature type="region of interest" description="Disordered" evidence="1">
    <location>
        <begin position="317"/>
        <end position="348"/>
    </location>
</feature>
<organism evidence="4">
    <name type="scientific">Perkinsus marinus (strain ATCC 50983 / TXsc)</name>
    <dbReference type="NCBI Taxonomy" id="423536"/>
    <lineage>
        <taxon>Eukaryota</taxon>
        <taxon>Sar</taxon>
        <taxon>Alveolata</taxon>
        <taxon>Perkinsozoa</taxon>
        <taxon>Perkinsea</taxon>
        <taxon>Perkinsida</taxon>
        <taxon>Perkinsidae</taxon>
        <taxon>Perkinsus</taxon>
    </lineage>
</organism>
<dbReference type="InterPro" id="IPR050213">
    <property type="entry name" value="GST_superfamily"/>
</dbReference>
<gene>
    <name evidence="3" type="ORF">Pmar_PMAR009424</name>
</gene>
<dbReference type="RefSeq" id="XP_002783033.1">
    <property type="nucleotide sequence ID" value="XM_002782987.1"/>
</dbReference>
<dbReference type="SUPFAM" id="SSF52833">
    <property type="entry name" value="Thioredoxin-like"/>
    <property type="match status" value="1"/>
</dbReference>
<dbReference type="Proteomes" id="UP000007800">
    <property type="component" value="Unassembled WGS sequence"/>
</dbReference>
<dbReference type="AlphaFoldDB" id="C5KL21"/>
<dbReference type="PROSITE" id="PS50404">
    <property type="entry name" value="GST_NTER"/>
    <property type="match status" value="1"/>
</dbReference>
<dbReference type="PANTHER" id="PTHR11571">
    <property type="entry name" value="GLUTATHIONE S-TRANSFERASE"/>
    <property type="match status" value="1"/>
</dbReference>
<proteinExistence type="predicted"/>
<dbReference type="OrthoDB" id="414243at2759"/>
<dbReference type="InterPro" id="IPR036249">
    <property type="entry name" value="Thioredoxin-like_sf"/>
</dbReference>
<keyword evidence="3" id="KW-0808">Transferase</keyword>
<dbReference type="GO" id="GO:0004364">
    <property type="term" value="F:glutathione transferase activity"/>
    <property type="evidence" value="ECO:0007669"/>
    <property type="project" value="TreeGrafter"/>
</dbReference>
<sequence length="348" mass="39601">MMMTKPMEIWQPTILIAIGALTIFAVNRGRKRDERSRIETAEEMKSRRAAEKAAQDMLSHARGVKGAQGKIVLRGPAVVTRGRTPLRLHYFPTRNRAEVARLLLEIGHEPYEAVCYFYQTFLNSRSQFPFGDLPVLELADGTMIVQQHTIVRYVADITRMNGGRNRVKQAKVDMLFEQLIDMFESHTFSWDALKKNTFKESIFDVPDVRSVSEMSLADGDLSPWKYSVMVLKTFEQLLRKNNEDSKEWRWLDGSTKLSYADIYLFTKLYELSEVDQCGPDYGITFEVPYLVQLQEKIEVVESPQRFGILTLDTGGLGKRASSRASNDIGSVDESTADVNPNHPTTNTT</sequence>
<feature type="compositionally biased region" description="Polar residues" evidence="1">
    <location>
        <begin position="322"/>
        <end position="348"/>
    </location>
</feature>
<feature type="domain" description="GST N-terminal" evidence="2">
    <location>
        <begin position="84"/>
        <end position="162"/>
    </location>
</feature>
<dbReference type="Gene3D" id="3.40.30.10">
    <property type="entry name" value="Glutaredoxin"/>
    <property type="match status" value="1"/>
</dbReference>
<evidence type="ECO:0000259" key="2">
    <source>
        <dbReference type="PROSITE" id="PS50404"/>
    </source>
</evidence>
<dbReference type="EMBL" id="GG673906">
    <property type="protein sequence ID" value="EER14829.1"/>
    <property type="molecule type" value="Genomic_DNA"/>
</dbReference>
<protein>
    <submittedName>
        <fullName evidence="3">Glutathione s-transferase, putative</fullName>
    </submittedName>
</protein>
<reference evidence="3 4" key="1">
    <citation type="submission" date="2008-07" db="EMBL/GenBank/DDBJ databases">
        <authorList>
            <person name="El-Sayed N."/>
            <person name="Caler E."/>
            <person name="Inman J."/>
            <person name="Amedeo P."/>
            <person name="Hass B."/>
            <person name="Wortman J."/>
        </authorList>
    </citation>
    <scope>NUCLEOTIDE SEQUENCE [LARGE SCALE GENOMIC DNA]</scope>
    <source>
        <strain evidence="4">ATCC 50983 / TXsc</strain>
    </source>
</reference>
<name>C5KL21_PERM5</name>
<dbReference type="InParanoid" id="C5KL21"/>
<evidence type="ECO:0000256" key="1">
    <source>
        <dbReference type="SAM" id="MobiDB-lite"/>
    </source>
</evidence>
<dbReference type="InterPro" id="IPR004045">
    <property type="entry name" value="Glutathione_S-Trfase_N"/>
</dbReference>
<evidence type="ECO:0000313" key="3">
    <source>
        <dbReference type="EMBL" id="EER14829.1"/>
    </source>
</evidence>
<accession>C5KL21</accession>
<keyword evidence="4" id="KW-1185">Reference proteome</keyword>
<dbReference type="GO" id="GO:0006749">
    <property type="term" value="P:glutathione metabolic process"/>
    <property type="evidence" value="ECO:0007669"/>
    <property type="project" value="TreeGrafter"/>
</dbReference>